<dbReference type="PANTHER" id="PTHR42928:SF5">
    <property type="entry name" value="BLR1237 PROTEIN"/>
    <property type="match status" value="1"/>
</dbReference>
<dbReference type="Gene3D" id="3.40.190.10">
    <property type="entry name" value="Periplasmic binding protein-like II"/>
    <property type="match status" value="1"/>
</dbReference>
<dbReference type="Pfam" id="PF03401">
    <property type="entry name" value="TctC"/>
    <property type="match status" value="1"/>
</dbReference>
<comment type="similarity">
    <text evidence="1">Belongs to the UPF0065 (bug) family.</text>
</comment>
<dbReference type="PANTHER" id="PTHR42928">
    <property type="entry name" value="TRICARBOXYLATE-BINDING PROTEIN"/>
    <property type="match status" value="1"/>
</dbReference>
<organism evidence="3 4">
    <name type="scientific">Bordetella genomosp. 8</name>
    <dbReference type="NCBI Taxonomy" id="1416806"/>
    <lineage>
        <taxon>Bacteria</taxon>
        <taxon>Pseudomonadati</taxon>
        <taxon>Pseudomonadota</taxon>
        <taxon>Betaproteobacteria</taxon>
        <taxon>Burkholderiales</taxon>
        <taxon>Alcaligenaceae</taxon>
        <taxon>Bordetella</taxon>
    </lineage>
</organism>
<dbReference type="PIRSF" id="PIRSF017082">
    <property type="entry name" value="YflP"/>
    <property type="match status" value="1"/>
</dbReference>
<dbReference type="InterPro" id="IPR042100">
    <property type="entry name" value="Bug_dom1"/>
</dbReference>
<keyword evidence="2" id="KW-0732">Signal</keyword>
<feature type="chain" id="PRO_5012777646" description="ABC transporter substrate-binding protein" evidence="2">
    <location>
        <begin position="37"/>
        <end position="338"/>
    </location>
</feature>
<dbReference type="KEGG" id="bgv:CAL12_18820"/>
<gene>
    <name evidence="3" type="ORF">CAL12_18820</name>
</gene>
<evidence type="ECO:0000256" key="2">
    <source>
        <dbReference type="SAM" id="SignalP"/>
    </source>
</evidence>
<dbReference type="InterPro" id="IPR005064">
    <property type="entry name" value="BUG"/>
</dbReference>
<evidence type="ECO:0008006" key="5">
    <source>
        <dbReference type="Google" id="ProtNLM"/>
    </source>
</evidence>
<dbReference type="Gene3D" id="3.40.190.150">
    <property type="entry name" value="Bordetella uptake gene, domain 1"/>
    <property type="match status" value="1"/>
</dbReference>
<dbReference type="STRING" id="1416806.CAL12_18820"/>
<sequence>MNSSPSTPGGRGTRPARIGHILTCAAALCLSAMAHAQDAYPTRPITLVVPFAPGGNIDTTARIISAELGRQLGQSVVVENRAGAGGVIGATYVARAKPDGYTLLLGNSGPNAVANAVSKRVPYDGVTSFTPIAAITTNPSVLTISTKVPARNFKEFQQYALSQPNGVTVGIAGYGSYTHLVAALINDRGGLKATIVPYKGTGPAATDLMGQQLDAMVDQITTAAPLVRDGRVKAVAQTGEQRSPLLPDVPTMAEQGHPELTSIIYTGLFGPAGMPADVTAKLAHAMDQVRRNEGVRQRFQEIGADVSTLTTEQFPDYVRADAQRWARAAQQAHVSVDE</sequence>
<evidence type="ECO:0000256" key="1">
    <source>
        <dbReference type="ARBA" id="ARBA00006987"/>
    </source>
</evidence>
<accession>A0A1W6YNH7</accession>
<protein>
    <recommendedName>
        <fullName evidence="5">ABC transporter substrate-binding protein</fullName>
    </recommendedName>
</protein>
<name>A0A1W6YNH7_9BORD</name>
<dbReference type="CDD" id="cd07012">
    <property type="entry name" value="PBP2_Bug_TTT"/>
    <property type="match status" value="1"/>
</dbReference>
<feature type="signal peptide" evidence="2">
    <location>
        <begin position="1"/>
        <end position="36"/>
    </location>
</feature>
<dbReference type="RefSeq" id="WP_086066025.1">
    <property type="nucleotide sequence ID" value="NZ_CP021108.1"/>
</dbReference>
<evidence type="ECO:0000313" key="3">
    <source>
        <dbReference type="EMBL" id="ARP82666.1"/>
    </source>
</evidence>
<reference evidence="3 4" key="1">
    <citation type="submission" date="2017-05" db="EMBL/GenBank/DDBJ databases">
        <title>Complete and WGS of Bordetella genogroups.</title>
        <authorList>
            <person name="Spilker T."/>
            <person name="LiPuma J."/>
        </authorList>
    </citation>
    <scope>NUCLEOTIDE SEQUENCE [LARGE SCALE GENOMIC DNA]</scope>
    <source>
        <strain evidence="3 4">AU19157</strain>
    </source>
</reference>
<proteinExistence type="inferred from homology"/>
<dbReference type="OrthoDB" id="8630928at2"/>
<dbReference type="EMBL" id="CP021108">
    <property type="protein sequence ID" value="ARP82666.1"/>
    <property type="molecule type" value="Genomic_DNA"/>
</dbReference>
<dbReference type="SUPFAM" id="SSF53850">
    <property type="entry name" value="Periplasmic binding protein-like II"/>
    <property type="match status" value="1"/>
</dbReference>
<dbReference type="AlphaFoldDB" id="A0A1W6YNH7"/>
<keyword evidence="4" id="KW-1185">Reference proteome</keyword>
<evidence type="ECO:0000313" key="4">
    <source>
        <dbReference type="Proteomes" id="UP000194151"/>
    </source>
</evidence>
<dbReference type="Proteomes" id="UP000194151">
    <property type="component" value="Chromosome"/>
</dbReference>